<dbReference type="AlphaFoldDB" id="A0A0J9SC01"/>
<evidence type="ECO:0000256" key="1">
    <source>
        <dbReference type="ARBA" id="ARBA00004245"/>
    </source>
</evidence>
<evidence type="ECO:0000256" key="4">
    <source>
        <dbReference type="ARBA" id="ARBA00022574"/>
    </source>
</evidence>
<keyword evidence="4" id="KW-0853">WD repeat</keyword>
<dbReference type="PANTHER" id="PTHR10709">
    <property type="entry name" value="ACTIN-RELATED PROTEIN 2/3 COMPLEX SUBUNIT 1"/>
    <property type="match status" value="1"/>
</dbReference>
<evidence type="ECO:0000313" key="10">
    <source>
        <dbReference type="EMBL" id="KMZ80434.1"/>
    </source>
</evidence>
<proteinExistence type="inferred from homology"/>
<dbReference type="InterPro" id="IPR015943">
    <property type="entry name" value="WD40/YVTN_repeat-like_dom_sf"/>
</dbReference>
<evidence type="ECO:0000256" key="7">
    <source>
        <dbReference type="ARBA" id="ARBA00023212"/>
    </source>
</evidence>
<dbReference type="GO" id="GO:0005885">
    <property type="term" value="C:Arp2/3 protein complex"/>
    <property type="evidence" value="ECO:0007669"/>
    <property type="project" value="InterPro"/>
</dbReference>
<organism evidence="10 11">
    <name type="scientific">Plasmodium vivax India VII</name>
    <dbReference type="NCBI Taxonomy" id="1077284"/>
    <lineage>
        <taxon>Eukaryota</taxon>
        <taxon>Sar</taxon>
        <taxon>Alveolata</taxon>
        <taxon>Apicomplexa</taxon>
        <taxon>Aconoidasida</taxon>
        <taxon>Haemosporida</taxon>
        <taxon>Plasmodiidae</taxon>
        <taxon>Plasmodium</taxon>
        <taxon>Plasmodium (Plasmodium)</taxon>
    </lineage>
</organism>
<dbReference type="OrthoDB" id="406844at2759"/>
<evidence type="ECO:0000256" key="8">
    <source>
        <dbReference type="ARBA" id="ARBA00041244"/>
    </source>
</evidence>
<dbReference type="EMBL" id="KQ234279">
    <property type="protein sequence ID" value="KMZ80434.1"/>
    <property type="molecule type" value="Genomic_DNA"/>
</dbReference>
<evidence type="ECO:0000256" key="9">
    <source>
        <dbReference type="ARBA" id="ARBA00041789"/>
    </source>
</evidence>
<dbReference type="SUPFAM" id="SSF50978">
    <property type="entry name" value="WD40 repeat-like"/>
    <property type="match status" value="1"/>
</dbReference>
<dbReference type="GO" id="GO:0034314">
    <property type="term" value="P:Arp2/3 complex-mediated actin nucleation"/>
    <property type="evidence" value="ECO:0007669"/>
    <property type="project" value="InterPro"/>
</dbReference>
<comment type="similarity">
    <text evidence="2">Belongs to the WD repeat ARPC1 family.</text>
</comment>
<protein>
    <recommendedName>
        <fullName evidence="8">Arp2/3 complex 41 kDa subunit</fullName>
    </recommendedName>
    <alternativeName>
        <fullName evidence="9">p41-ARC</fullName>
    </alternativeName>
</protein>
<dbReference type="Proteomes" id="UP000053562">
    <property type="component" value="Unassembled WGS sequence"/>
</dbReference>
<sequence length="418" mass="47053">MIDYIKCECTKYAVPEEDSEPPISVSAHAQNTLVAVVKNKRYVHVSKITGGKLAPCKAIFLGNRHKIVALEWSSQNDLLVLTIDMKCVIYKKGKNERWETTNVGITAEELLPTCACWHPHAHSFAIGFSSGVIFICSKGEDTKWKIEKLANHSGSVLFLQWSYSGHILCSCSMDSSAQLVCTSGALRTLDEGIPDEGRTRFICLYTTMGTLPSIDELIEDRDLKRNDVIGKIECEGHVILHSSFSPSSKRVAVIASSFDDNRENQQIIICDYLKSAPNTQFVAWVGQTMQKCLFLDEDTLLVYGYEVFPILVECLSGEWTLSKVVLPQFSIKNLSIDFFYDKKGIQDIEDQCQHMSGNEIIGEIVAHSNNILQMCLLEPREVNEAKKSRKNHKEYKNVGTFFRAYLILCVDICDIRVD</sequence>
<evidence type="ECO:0000256" key="5">
    <source>
        <dbReference type="ARBA" id="ARBA00022737"/>
    </source>
</evidence>
<dbReference type="Gene3D" id="2.130.10.10">
    <property type="entry name" value="YVTN repeat-like/Quinoprotein amine dehydrogenase"/>
    <property type="match status" value="1"/>
</dbReference>
<reference evidence="10 11" key="1">
    <citation type="submission" date="2011-08" db="EMBL/GenBank/DDBJ databases">
        <title>The Genome Sequence of Plasmodium vivax India VII.</title>
        <authorList>
            <consortium name="The Broad Institute Genome Sequencing Platform"/>
            <consortium name="The Broad Institute Genome Sequencing Center for Infectious Disease"/>
            <person name="Neafsey D."/>
            <person name="Carlton J."/>
            <person name="Barnwell J."/>
            <person name="Collins W."/>
            <person name="Escalante A."/>
            <person name="Mullikin J."/>
            <person name="Saul A."/>
            <person name="Guigo R."/>
            <person name="Camara F."/>
            <person name="Young S.K."/>
            <person name="Zeng Q."/>
            <person name="Gargeya S."/>
            <person name="Fitzgerald M."/>
            <person name="Haas B."/>
            <person name="Abouelleil A."/>
            <person name="Alvarado L."/>
            <person name="Arachchi H.M."/>
            <person name="Berlin A."/>
            <person name="Brown A."/>
            <person name="Chapman S.B."/>
            <person name="Chen Z."/>
            <person name="Dunbar C."/>
            <person name="Freedman E."/>
            <person name="Gearin G."/>
            <person name="Gellesch M."/>
            <person name="Goldberg J."/>
            <person name="Griggs A."/>
            <person name="Gujja S."/>
            <person name="Heiman D."/>
            <person name="Howarth C."/>
            <person name="Larson L."/>
            <person name="Lui A."/>
            <person name="MacDonald P.J.P."/>
            <person name="Montmayeur A."/>
            <person name="Murphy C."/>
            <person name="Neiman D."/>
            <person name="Pearson M."/>
            <person name="Priest M."/>
            <person name="Roberts A."/>
            <person name="Saif S."/>
            <person name="Shea T."/>
            <person name="Shenoy N."/>
            <person name="Sisk P."/>
            <person name="Stolte C."/>
            <person name="Sykes S."/>
            <person name="Wortman J."/>
            <person name="Nusbaum C."/>
            <person name="Birren B."/>
        </authorList>
    </citation>
    <scope>NUCLEOTIDE SEQUENCE [LARGE SCALE GENOMIC DNA]</scope>
    <source>
        <strain evidence="10 11">India VII</strain>
    </source>
</reference>
<accession>A0A0J9SC01</accession>
<dbReference type="SMART" id="SM00320">
    <property type="entry name" value="WD40"/>
    <property type="match status" value="3"/>
</dbReference>
<evidence type="ECO:0000256" key="2">
    <source>
        <dbReference type="ARBA" id="ARBA00006260"/>
    </source>
</evidence>
<dbReference type="PANTHER" id="PTHR10709:SF2">
    <property type="entry name" value="ACTIN-RELATED PROTEIN 2_3 COMPLEX SUBUNIT"/>
    <property type="match status" value="1"/>
</dbReference>
<keyword evidence="5" id="KW-0677">Repeat</keyword>
<dbReference type="GO" id="GO:0051015">
    <property type="term" value="F:actin filament binding"/>
    <property type="evidence" value="ECO:0007669"/>
    <property type="project" value="TreeGrafter"/>
</dbReference>
<comment type="subcellular location">
    <subcellularLocation>
        <location evidence="1">Cytoplasm</location>
        <location evidence="1">Cytoskeleton</location>
    </subcellularLocation>
</comment>
<keyword evidence="3" id="KW-0963">Cytoplasm</keyword>
<evidence type="ECO:0000313" key="11">
    <source>
        <dbReference type="Proteomes" id="UP000053562"/>
    </source>
</evidence>
<dbReference type="InterPro" id="IPR001680">
    <property type="entry name" value="WD40_rpt"/>
</dbReference>
<keyword evidence="7" id="KW-0206">Cytoskeleton</keyword>
<dbReference type="InterPro" id="IPR036322">
    <property type="entry name" value="WD40_repeat_dom_sf"/>
</dbReference>
<name>A0A0J9SC01_PLAVI</name>
<evidence type="ECO:0000256" key="6">
    <source>
        <dbReference type="ARBA" id="ARBA00023203"/>
    </source>
</evidence>
<evidence type="ECO:0000256" key="3">
    <source>
        <dbReference type="ARBA" id="ARBA00022490"/>
    </source>
</evidence>
<keyword evidence="6" id="KW-0009">Actin-binding</keyword>
<dbReference type="InterPro" id="IPR017383">
    <property type="entry name" value="ARPC1"/>
</dbReference>
<gene>
    <name evidence="10" type="ORF">PVIIG_03686</name>
</gene>